<reference evidence="8 9" key="1">
    <citation type="submission" date="2024-01" db="EMBL/GenBank/DDBJ databases">
        <title>The genomes of 5 underutilized Papilionoideae crops provide insights into root nodulation and disease resistanc.</title>
        <authorList>
            <person name="Yuan L."/>
        </authorList>
    </citation>
    <scope>NUCLEOTIDE SEQUENCE [LARGE SCALE GENOMIC DNA]</scope>
    <source>
        <strain evidence="8">ZHUSHIDOU_FW_LH</strain>
        <tissue evidence="8">Leaf</tissue>
    </source>
</reference>
<feature type="transmembrane region" description="Helical" evidence="7">
    <location>
        <begin position="305"/>
        <end position="324"/>
    </location>
</feature>
<dbReference type="Gene3D" id="1.10.3730.20">
    <property type="match status" value="1"/>
</dbReference>
<dbReference type="PROSITE" id="PS51257">
    <property type="entry name" value="PROKAR_LIPOPROTEIN"/>
    <property type="match status" value="1"/>
</dbReference>
<evidence type="ECO:0000256" key="7">
    <source>
        <dbReference type="RuleBase" id="RU368015"/>
    </source>
</evidence>
<evidence type="ECO:0000256" key="5">
    <source>
        <dbReference type="ARBA" id="ARBA00022989"/>
    </source>
</evidence>
<evidence type="ECO:0000313" key="8">
    <source>
        <dbReference type="EMBL" id="KAK7282093.1"/>
    </source>
</evidence>
<feature type="transmembrane region" description="Helical" evidence="7">
    <location>
        <begin position="139"/>
        <end position="159"/>
    </location>
</feature>
<dbReference type="Pfam" id="PF16913">
    <property type="entry name" value="PUNUT"/>
    <property type="match status" value="1"/>
</dbReference>
<keyword evidence="5 7" id="KW-1133">Transmembrane helix</keyword>
<proteinExistence type="inferred from homology"/>
<evidence type="ECO:0000256" key="1">
    <source>
        <dbReference type="ARBA" id="ARBA00004141"/>
    </source>
</evidence>
<dbReference type="SUPFAM" id="SSF103481">
    <property type="entry name" value="Multidrug resistance efflux transporter EmrE"/>
    <property type="match status" value="1"/>
</dbReference>
<feature type="transmembrane region" description="Helical" evidence="7">
    <location>
        <begin position="203"/>
        <end position="229"/>
    </location>
</feature>
<feature type="transmembrane region" description="Helical" evidence="7">
    <location>
        <begin position="249"/>
        <end position="271"/>
    </location>
</feature>
<feature type="transmembrane region" description="Helical" evidence="7">
    <location>
        <begin position="36"/>
        <end position="60"/>
    </location>
</feature>
<keyword evidence="6 7" id="KW-0472">Membrane</keyword>
<dbReference type="GO" id="GO:0005345">
    <property type="term" value="F:purine nucleobase transmembrane transporter activity"/>
    <property type="evidence" value="ECO:0007669"/>
    <property type="project" value="UniProtKB-UniRule"/>
</dbReference>
<dbReference type="AlphaFoldDB" id="A0AAN9G074"/>
<organism evidence="8 9">
    <name type="scientific">Crotalaria pallida</name>
    <name type="common">Smooth rattlebox</name>
    <name type="synonym">Crotalaria striata</name>
    <dbReference type="NCBI Taxonomy" id="3830"/>
    <lineage>
        <taxon>Eukaryota</taxon>
        <taxon>Viridiplantae</taxon>
        <taxon>Streptophyta</taxon>
        <taxon>Embryophyta</taxon>
        <taxon>Tracheophyta</taxon>
        <taxon>Spermatophyta</taxon>
        <taxon>Magnoliopsida</taxon>
        <taxon>eudicotyledons</taxon>
        <taxon>Gunneridae</taxon>
        <taxon>Pentapetalae</taxon>
        <taxon>rosids</taxon>
        <taxon>fabids</taxon>
        <taxon>Fabales</taxon>
        <taxon>Fabaceae</taxon>
        <taxon>Papilionoideae</taxon>
        <taxon>50 kb inversion clade</taxon>
        <taxon>genistoids sensu lato</taxon>
        <taxon>core genistoids</taxon>
        <taxon>Crotalarieae</taxon>
        <taxon>Crotalaria</taxon>
    </lineage>
</organism>
<dbReference type="EMBL" id="JAYWIO010000002">
    <property type="protein sequence ID" value="KAK7282093.1"/>
    <property type="molecule type" value="Genomic_DNA"/>
</dbReference>
<evidence type="ECO:0000256" key="6">
    <source>
        <dbReference type="ARBA" id="ARBA00023136"/>
    </source>
</evidence>
<feature type="transmembrane region" description="Helical" evidence="7">
    <location>
        <begin position="7"/>
        <end position="30"/>
    </location>
</feature>
<sequence>MKRILLIIYSIILAIGGCGIPLIMRLYFIYGGNRVWLSSFLQTAGFPIILLPLSFFYIGNRHIPDATDNTKYNNKMFSMETTLFSYSAFIGVMYGIMCYLYSYGLARLPVSTATLIGSTNLAFVALFAFLLVRQKFTAYSVNAIVLLIIGAGIIALHGSSDRPAGESAKQYAIGFVMSVIAAIMGASILPLTELMYKKAKREITYTLILEIQVVMGFFGSLFSIVGMIVNNDFKVISREARQFGLGETNYYLVLVGTAVICQVYFLGLVGVIYASSSLFSGIIVSMLLPVIEVLGVVIYKEKFKAEKGVSLALCLWGFASYFYGEFKQAKEMKKVNIPDKELPQNYCIANP</sequence>
<dbReference type="Proteomes" id="UP001372338">
    <property type="component" value="Unassembled WGS sequence"/>
</dbReference>
<dbReference type="InterPro" id="IPR037185">
    <property type="entry name" value="EmrE-like"/>
</dbReference>
<evidence type="ECO:0000313" key="9">
    <source>
        <dbReference type="Proteomes" id="UP001372338"/>
    </source>
</evidence>
<comment type="similarity">
    <text evidence="2 7">Belongs to the purine permeases (TC 2.A.7.14) family.</text>
</comment>
<evidence type="ECO:0000256" key="3">
    <source>
        <dbReference type="ARBA" id="ARBA00022448"/>
    </source>
</evidence>
<dbReference type="PANTHER" id="PTHR31376">
    <property type="entry name" value="OS09G0467300 PROTEIN-RELATED"/>
    <property type="match status" value="1"/>
</dbReference>
<dbReference type="PANTHER" id="PTHR31376:SF1">
    <property type="entry name" value="PURINE PERMEASE 2"/>
    <property type="match status" value="1"/>
</dbReference>
<keyword evidence="3 7" id="KW-0813">Transport</keyword>
<name>A0AAN9G074_CROPI</name>
<keyword evidence="9" id="KW-1185">Reference proteome</keyword>
<gene>
    <name evidence="8" type="ORF">RIF29_10628</name>
</gene>
<protein>
    <recommendedName>
        <fullName evidence="7">Probable purine permease</fullName>
    </recommendedName>
</protein>
<accession>A0AAN9G074</accession>
<comment type="subcellular location">
    <subcellularLocation>
        <location evidence="1 7">Membrane</location>
        <topology evidence="1 7">Multi-pass membrane protein</topology>
    </subcellularLocation>
</comment>
<dbReference type="InterPro" id="IPR030182">
    <property type="entry name" value="PUP_plant"/>
</dbReference>
<evidence type="ECO:0000256" key="2">
    <source>
        <dbReference type="ARBA" id="ARBA00006213"/>
    </source>
</evidence>
<dbReference type="GO" id="GO:0016020">
    <property type="term" value="C:membrane"/>
    <property type="evidence" value="ECO:0007669"/>
    <property type="project" value="UniProtKB-SubCell"/>
</dbReference>
<dbReference type="GO" id="GO:0015211">
    <property type="term" value="F:purine nucleoside transmembrane transporter activity"/>
    <property type="evidence" value="ECO:0007669"/>
    <property type="project" value="UniProtKB-UniRule"/>
</dbReference>
<keyword evidence="4 7" id="KW-0812">Transmembrane</keyword>
<comment type="caution">
    <text evidence="8">The sequence shown here is derived from an EMBL/GenBank/DDBJ whole genome shotgun (WGS) entry which is preliminary data.</text>
</comment>
<feature type="transmembrane region" description="Helical" evidence="7">
    <location>
        <begin position="171"/>
        <end position="191"/>
    </location>
</feature>
<feature type="transmembrane region" description="Helical" evidence="7">
    <location>
        <begin position="81"/>
        <end position="102"/>
    </location>
</feature>
<feature type="transmembrane region" description="Helical" evidence="7">
    <location>
        <begin position="108"/>
        <end position="132"/>
    </location>
</feature>
<evidence type="ECO:0000256" key="4">
    <source>
        <dbReference type="ARBA" id="ARBA00022692"/>
    </source>
</evidence>
<feature type="transmembrane region" description="Helical" evidence="7">
    <location>
        <begin position="278"/>
        <end position="299"/>
    </location>
</feature>